<reference evidence="3 4" key="1">
    <citation type="submission" date="2008-07" db="EMBL/GenBank/DDBJ databases">
        <authorList>
            <person name="El-Sayed N."/>
            <person name="Caler E."/>
            <person name="Inman J."/>
            <person name="Amedeo P."/>
            <person name="Hass B."/>
            <person name="Wortman J."/>
        </authorList>
    </citation>
    <scope>NUCLEOTIDE SEQUENCE [LARGE SCALE GENOMIC DNA]</scope>
    <source>
        <strain evidence="4">ATCC 50983 / TXsc</strain>
    </source>
</reference>
<evidence type="ECO:0000313" key="4">
    <source>
        <dbReference type="Proteomes" id="UP000007800"/>
    </source>
</evidence>
<keyword evidence="4" id="KW-1185">Reference proteome</keyword>
<feature type="signal peptide" evidence="2">
    <location>
        <begin position="1"/>
        <end position="22"/>
    </location>
</feature>
<accession>C5KKQ1</accession>
<feature type="chain" id="PRO_5002953951" evidence="2">
    <location>
        <begin position="23"/>
        <end position="370"/>
    </location>
</feature>
<sequence>MMASRTFSAVFVALCAFQDINSVTGNANDCDTECATTYPGSYCKYWKTPSTCFGSDAPCFCGTSGPTEALRGSTSSAAVTDEVTEAATSEGGTTAAPEATSTTGSEATVDATVAASTAAVTDEVAVTTAAPVTGEVIISTAAGEAPGRDKDDSDATTPVATETAAGTTTIDAPVEPTTAITTPQPVSTAAVTDEIVATTAAPVTGEVTITTAAGEAPGRDKDDSDATTLVATETAAGTTTIDAPVEPTTIMTSPQPVSTPAETDEVAVTTAAPVTGEVTITTAAGEAPGRDKDDSDATTPVATETATATRIDAPVEPTTTITTPQPASTAAVTDQVVATTAAPVTDGVTITTAAGEARSRDKDDYDATNP</sequence>
<dbReference type="Proteomes" id="UP000007800">
    <property type="component" value="Unassembled WGS sequence"/>
</dbReference>
<feature type="region of interest" description="Disordered" evidence="1">
    <location>
        <begin position="278"/>
        <end position="303"/>
    </location>
</feature>
<feature type="compositionally biased region" description="Polar residues" evidence="1">
    <location>
        <begin position="155"/>
        <end position="164"/>
    </location>
</feature>
<gene>
    <name evidence="3" type="ORF">Pmar_PMAR019394</name>
</gene>
<feature type="non-terminal residue" evidence="3">
    <location>
        <position position="370"/>
    </location>
</feature>
<dbReference type="GeneID" id="9061828"/>
<feature type="region of interest" description="Disordered" evidence="1">
    <location>
        <begin position="351"/>
        <end position="370"/>
    </location>
</feature>
<dbReference type="InParanoid" id="C5KKQ1"/>
<name>C5KKQ1_PERM5</name>
<keyword evidence="2" id="KW-0732">Signal</keyword>
<dbReference type="AlphaFoldDB" id="C5KKQ1"/>
<feature type="compositionally biased region" description="Basic and acidic residues" evidence="1">
    <location>
        <begin position="357"/>
        <end position="370"/>
    </location>
</feature>
<dbReference type="EMBL" id="GG673691">
    <property type="protein sequence ID" value="EER14942.1"/>
    <property type="molecule type" value="Genomic_DNA"/>
</dbReference>
<evidence type="ECO:0000256" key="2">
    <source>
        <dbReference type="SAM" id="SignalP"/>
    </source>
</evidence>
<protein>
    <submittedName>
        <fullName evidence="3">Bypass of stop codon protein, putative</fullName>
    </submittedName>
</protein>
<evidence type="ECO:0000256" key="1">
    <source>
        <dbReference type="SAM" id="MobiDB-lite"/>
    </source>
</evidence>
<evidence type="ECO:0000313" key="3">
    <source>
        <dbReference type="EMBL" id="EER14942.1"/>
    </source>
</evidence>
<feature type="region of interest" description="Disordered" evidence="1">
    <location>
        <begin position="140"/>
        <end position="164"/>
    </location>
</feature>
<dbReference type="RefSeq" id="XP_002783146.1">
    <property type="nucleotide sequence ID" value="XM_002783100.1"/>
</dbReference>
<proteinExistence type="predicted"/>
<organism evidence="4">
    <name type="scientific">Perkinsus marinus (strain ATCC 50983 / TXsc)</name>
    <dbReference type="NCBI Taxonomy" id="423536"/>
    <lineage>
        <taxon>Eukaryota</taxon>
        <taxon>Sar</taxon>
        <taxon>Alveolata</taxon>
        <taxon>Perkinsozoa</taxon>
        <taxon>Perkinsea</taxon>
        <taxon>Perkinsida</taxon>
        <taxon>Perkinsidae</taxon>
        <taxon>Perkinsus</taxon>
    </lineage>
</organism>
<feature type="region of interest" description="Disordered" evidence="1">
    <location>
        <begin position="83"/>
        <end position="106"/>
    </location>
</feature>